<feature type="transmembrane region" description="Helical" evidence="1">
    <location>
        <begin position="249"/>
        <end position="272"/>
    </location>
</feature>
<dbReference type="EMBL" id="JAYGIL010000058">
    <property type="protein sequence ID" value="MEA5406047.1"/>
    <property type="molecule type" value="Genomic_DNA"/>
</dbReference>
<feature type="transmembrane region" description="Helical" evidence="1">
    <location>
        <begin position="209"/>
        <end position="229"/>
    </location>
</feature>
<organism evidence="2 3">
    <name type="scientific">Arcicella gelida</name>
    <dbReference type="NCBI Taxonomy" id="2984195"/>
    <lineage>
        <taxon>Bacteria</taxon>
        <taxon>Pseudomonadati</taxon>
        <taxon>Bacteroidota</taxon>
        <taxon>Cytophagia</taxon>
        <taxon>Cytophagales</taxon>
        <taxon>Flectobacillaceae</taxon>
        <taxon>Arcicella</taxon>
    </lineage>
</organism>
<evidence type="ECO:0000313" key="2">
    <source>
        <dbReference type="EMBL" id="MEA5406047.1"/>
    </source>
</evidence>
<feature type="transmembrane region" description="Helical" evidence="1">
    <location>
        <begin position="279"/>
        <end position="296"/>
    </location>
</feature>
<keyword evidence="1" id="KW-0472">Membrane</keyword>
<dbReference type="Proteomes" id="UP001303899">
    <property type="component" value="Unassembled WGS sequence"/>
</dbReference>
<feature type="transmembrane region" description="Helical" evidence="1">
    <location>
        <begin position="329"/>
        <end position="347"/>
    </location>
</feature>
<proteinExistence type="predicted"/>
<accession>A0ABU5SC30</accession>
<feature type="transmembrane region" description="Helical" evidence="1">
    <location>
        <begin position="99"/>
        <end position="119"/>
    </location>
</feature>
<keyword evidence="1" id="KW-0812">Transmembrane</keyword>
<feature type="transmembrane region" description="Helical" evidence="1">
    <location>
        <begin position="302"/>
        <end position="317"/>
    </location>
</feature>
<evidence type="ECO:0000256" key="1">
    <source>
        <dbReference type="SAM" id="Phobius"/>
    </source>
</evidence>
<reference evidence="2 3" key="1">
    <citation type="submission" date="2023-12" db="EMBL/GenBank/DDBJ databases">
        <title>Novel species of the genus Arcicella isolated from rivers.</title>
        <authorList>
            <person name="Lu H."/>
        </authorList>
    </citation>
    <scope>NUCLEOTIDE SEQUENCE [LARGE SCALE GENOMIC DNA]</scope>
    <source>
        <strain evidence="2 3">DC2W</strain>
    </source>
</reference>
<gene>
    <name evidence="2" type="ORF">VB776_24120</name>
</gene>
<sequence>MIREKIATILEQAKSNKLEHKTICWIIFSSFLFIWTIQENPPTNKNDLHYGLWSVMLMQAKDLTNNEFLQNIPYGYNRALRLTVPVIIKVFSITSQKQLYIIQLLVSFVFQMLLVKLIYRINKGHIINTVLFCLACTYCYFSNTATGDLFGHADTFGFFFILLAIYTNNPFVVFLSMLAAIFTNERTLIIAVPPVWFWWILSESPKKKMMIFGAMPLAVLGYFVGKYYMLSFPNFKMSLPNDFSLLYLISQHSFFSMYVFSFKGLWVFVFYFVYQFKKIPIYLLVSLFFSTAAFVVADQTRGISFLFPLFILVLSQLNKVETTETIKKLSIYCLIASIVIPNIVFYGDHQLRPSLLYIVMEKWVFTPVETIVSNLIHH</sequence>
<keyword evidence="3" id="KW-1185">Reference proteome</keyword>
<name>A0ABU5SC30_9BACT</name>
<feature type="transmembrane region" description="Helical" evidence="1">
    <location>
        <begin position="126"/>
        <end position="143"/>
    </location>
</feature>
<evidence type="ECO:0008006" key="4">
    <source>
        <dbReference type="Google" id="ProtNLM"/>
    </source>
</evidence>
<dbReference type="RefSeq" id="WP_323699412.1">
    <property type="nucleotide sequence ID" value="NZ_JAYGIL010000058.1"/>
</dbReference>
<keyword evidence="1" id="KW-1133">Transmembrane helix</keyword>
<protein>
    <recommendedName>
        <fullName evidence="4">Mannosyltransferase</fullName>
    </recommendedName>
</protein>
<comment type="caution">
    <text evidence="2">The sequence shown here is derived from an EMBL/GenBank/DDBJ whole genome shotgun (WGS) entry which is preliminary data.</text>
</comment>
<feature type="transmembrane region" description="Helical" evidence="1">
    <location>
        <begin position="155"/>
        <end position="182"/>
    </location>
</feature>
<feature type="transmembrane region" description="Helical" evidence="1">
    <location>
        <begin position="21"/>
        <end position="38"/>
    </location>
</feature>
<evidence type="ECO:0000313" key="3">
    <source>
        <dbReference type="Proteomes" id="UP001303899"/>
    </source>
</evidence>